<dbReference type="InterPro" id="IPR036583">
    <property type="entry name" value="23S_rRNA_IVS_sf"/>
</dbReference>
<dbReference type="Proteomes" id="UP000002019">
    <property type="component" value="Chromosome"/>
</dbReference>
<dbReference type="CDD" id="cd16377">
    <property type="entry name" value="23S_rRNA_IVP_like"/>
    <property type="match status" value="1"/>
</dbReference>
<dbReference type="OrthoDB" id="160990at2"/>
<dbReference type="Pfam" id="PF05635">
    <property type="entry name" value="23S_rRNA_IVP"/>
    <property type="match status" value="1"/>
</dbReference>
<sequence>MKIDSFTDIEAWKQARLFVVNVYNIFSQGNSQKDFGFRDQIQRASVSIMSNIAEGFDSGSKKSFIQFLTYSYRSASEVESLLFVALDINYLDANQHNELMSQLNSIKKLIGGFIRYLKNTQHPN</sequence>
<dbReference type="HOGENOM" id="CLU_129874_0_0_0"/>
<evidence type="ECO:0008006" key="3">
    <source>
        <dbReference type="Google" id="ProtNLM"/>
    </source>
</evidence>
<dbReference type="NCBIfam" id="TIGR02436">
    <property type="entry name" value="four helix bundle protein"/>
    <property type="match status" value="1"/>
</dbReference>
<dbReference type="STRING" id="459349.CLOAM0641"/>
<dbReference type="EMBL" id="CU466930">
    <property type="protein sequence ID" value="CAO80526.1"/>
    <property type="molecule type" value="Genomic_DNA"/>
</dbReference>
<dbReference type="RefSeq" id="WP_015424386.1">
    <property type="nucleotide sequence ID" value="NC_020449.1"/>
</dbReference>
<organism evidence="1 2">
    <name type="scientific">Cloacimonas acidaminovorans (strain Evry)</name>
    <dbReference type="NCBI Taxonomy" id="459349"/>
    <lineage>
        <taxon>Bacteria</taxon>
        <taxon>Pseudomonadati</taxon>
        <taxon>Candidatus Cloacimonadota</taxon>
        <taxon>Candidatus Cloacimonadia</taxon>
        <taxon>Candidatus Cloacimonadales</taxon>
        <taxon>Candidatus Cloacimonadaceae</taxon>
        <taxon>Candidatus Cloacimonas</taxon>
    </lineage>
</organism>
<dbReference type="Gene3D" id="1.20.1440.60">
    <property type="entry name" value="23S rRNA-intervening sequence"/>
    <property type="match status" value="1"/>
</dbReference>
<dbReference type="KEGG" id="caci:CLOAM0641"/>
<reference evidence="1 2" key="1">
    <citation type="journal article" date="2008" name="J. Bacteriol.">
        <title>'Candidatus Cloacamonas acidaminovorans': genome sequence reconstruction provides a first glimpse of a new bacterial division.</title>
        <authorList>
            <person name="Pelletier E."/>
            <person name="Kreimeyer A."/>
            <person name="Bocs S."/>
            <person name="Rouy Z."/>
            <person name="Gyapay G."/>
            <person name="Chouari R."/>
            <person name="Riviere D."/>
            <person name="Ganesan A."/>
            <person name="Daegelen P."/>
            <person name="Sghir A."/>
            <person name="Cohen G.N."/>
            <person name="Medigue C."/>
            <person name="Weissenbach J."/>
            <person name="Le Paslier D."/>
        </authorList>
    </citation>
    <scope>NUCLEOTIDE SEQUENCE [LARGE SCALE GENOMIC DNA]</scope>
    <source>
        <strain evidence="2">Evry</strain>
    </source>
</reference>
<gene>
    <name evidence="1" type="ordered locus">CLOAM0641</name>
</gene>
<dbReference type="AlphaFoldDB" id="B0VEV9"/>
<dbReference type="SUPFAM" id="SSF158446">
    <property type="entry name" value="IVS-encoded protein-like"/>
    <property type="match status" value="1"/>
</dbReference>
<proteinExistence type="predicted"/>
<dbReference type="InterPro" id="IPR012657">
    <property type="entry name" value="23S_rRNA-intervening_sequence"/>
</dbReference>
<accession>B0VEV9</accession>
<evidence type="ECO:0000313" key="1">
    <source>
        <dbReference type="EMBL" id="CAO80526.1"/>
    </source>
</evidence>
<evidence type="ECO:0000313" key="2">
    <source>
        <dbReference type="Proteomes" id="UP000002019"/>
    </source>
</evidence>
<protein>
    <recommendedName>
        <fullName evidence="3">Four helix bundle protein</fullName>
    </recommendedName>
</protein>
<dbReference type="eggNOG" id="COG0399">
    <property type="taxonomic scope" value="Bacteria"/>
</dbReference>
<name>B0VEV9_CLOAI</name>
<dbReference type="PANTHER" id="PTHR38471">
    <property type="entry name" value="FOUR HELIX BUNDLE PROTEIN"/>
    <property type="match status" value="1"/>
</dbReference>
<dbReference type="PANTHER" id="PTHR38471:SF2">
    <property type="entry name" value="FOUR HELIX BUNDLE PROTEIN"/>
    <property type="match status" value="1"/>
</dbReference>
<keyword evidence="2" id="KW-1185">Reference proteome</keyword>